<evidence type="ECO:0000256" key="1">
    <source>
        <dbReference type="ARBA" id="ARBA00022741"/>
    </source>
</evidence>
<evidence type="ECO:0000313" key="4">
    <source>
        <dbReference type="EMBL" id="GJM61740.1"/>
    </source>
</evidence>
<keyword evidence="2" id="KW-0067">ATP-binding</keyword>
<dbReference type="PANTHER" id="PTHR43272">
    <property type="entry name" value="LONG-CHAIN-FATTY-ACID--COA LIGASE"/>
    <property type="match status" value="1"/>
</dbReference>
<dbReference type="InterPro" id="IPR020459">
    <property type="entry name" value="AMP-binding"/>
</dbReference>
<dbReference type="GO" id="GO:0004467">
    <property type="term" value="F:long-chain fatty acid-CoA ligase activity"/>
    <property type="evidence" value="ECO:0007669"/>
    <property type="project" value="TreeGrafter"/>
</dbReference>
<dbReference type="InterPro" id="IPR042099">
    <property type="entry name" value="ANL_N_sf"/>
</dbReference>
<dbReference type="CDD" id="cd05907">
    <property type="entry name" value="VL_LC_FACS_like"/>
    <property type="match status" value="1"/>
</dbReference>
<accession>A0AAN4VZL9</accession>
<dbReference type="InterPro" id="IPR000873">
    <property type="entry name" value="AMP-dep_synth/lig_dom"/>
</dbReference>
<keyword evidence="1" id="KW-0547">Nucleotide-binding</keyword>
<dbReference type="EMBL" id="BQKE01000001">
    <property type="protein sequence ID" value="GJM61740.1"/>
    <property type="molecule type" value="Genomic_DNA"/>
</dbReference>
<comment type="caution">
    <text evidence="4">The sequence shown here is derived from an EMBL/GenBank/DDBJ whole genome shotgun (WGS) entry which is preliminary data.</text>
</comment>
<dbReference type="Gene3D" id="3.40.50.12780">
    <property type="entry name" value="N-terminal domain of ligase-like"/>
    <property type="match status" value="1"/>
</dbReference>
<dbReference type="PANTHER" id="PTHR43272:SF33">
    <property type="entry name" value="AMP-BINDING DOMAIN-CONTAINING PROTEIN-RELATED"/>
    <property type="match status" value="1"/>
</dbReference>
<evidence type="ECO:0000256" key="2">
    <source>
        <dbReference type="ARBA" id="ARBA00022840"/>
    </source>
</evidence>
<dbReference type="PRINTS" id="PR00154">
    <property type="entry name" value="AMPBINDING"/>
</dbReference>
<keyword evidence="4" id="KW-0436">Ligase</keyword>
<keyword evidence="5" id="KW-1185">Reference proteome</keyword>
<proteinExistence type="predicted"/>
<sequence>MNYEHLAVGLRNRAAKYKERIAYYYQPYEGKEWLPSSWSEFAQNIDLVASALLGFGLQEEEKVGIFSQNTPEWTISDYAVMSLRGVVVPIYATNTVGQVEYILNDAQVRILFVGGQDQYDKAITLLGNHPTLKQIIVFDPTVDISGQKDVMYFSDLLKLGAEENRTLMIQDRLAKAKLEDLATIIYTSGTTGEPKGVMLDHSNFAFTNEIHDLRISVSEEDTSLCFLPLSHVFERAWTYYVFYKGMTNYYLRDTATVADALKEVKPSVLCSVPRLYEKIYGTIYSKLEEAPKAKQKLFNWAVGVGKKVMNRRRVERFVPPHWKIQHAIADKLVLSKIRENLGGNIRMMPCGGGKLSDNIVEFFHSVGLVVKIGYGMTETTASVTCFEDTHFDVRSAGKTMPKVEIRMGAKNEILVKGGNVMKGYYNKPEATAEVLRDGWLHTGDAGRFDSHGNLIFEERLKDLMKTSGGKYIAPQMIETQVGKDQFIEQIAVIGDEKKYVTALIVPAFDTLAEWAKKRNLEFSNVREMIEDSAVAEFFNERVEMLQKNLARFEQIKKFKLLPNQFTQENGELTPTMKIKRKVINDKYKKEIDEMYEEGDKPQHKAS</sequence>
<dbReference type="GO" id="GO:0016020">
    <property type="term" value="C:membrane"/>
    <property type="evidence" value="ECO:0007669"/>
    <property type="project" value="TreeGrafter"/>
</dbReference>
<dbReference type="SUPFAM" id="SSF56801">
    <property type="entry name" value="Acetyl-CoA synthetase-like"/>
    <property type="match status" value="1"/>
</dbReference>
<reference evidence="4 5" key="1">
    <citation type="submission" date="2021-12" db="EMBL/GenBank/DDBJ databases">
        <title>Genome sequencing of bacteria with rrn-lacking chromosome and rrn-plasmid.</title>
        <authorList>
            <person name="Anda M."/>
            <person name="Iwasaki W."/>
        </authorList>
    </citation>
    <scope>NUCLEOTIDE SEQUENCE [LARGE SCALE GENOMIC DNA]</scope>
    <source>
        <strain evidence="4 5">NBRC 15940</strain>
    </source>
</reference>
<dbReference type="Pfam" id="PF00501">
    <property type="entry name" value="AMP-binding"/>
    <property type="match status" value="1"/>
</dbReference>
<evidence type="ECO:0000313" key="5">
    <source>
        <dbReference type="Proteomes" id="UP001310022"/>
    </source>
</evidence>
<dbReference type="PROSITE" id="PS00455">
    <property type="entry name" value="AMP_BINDING"/>
    <property type="match status" value="1"/>
</dbReference>
<dbReference type="Pfam" id="PF23562">
    <property type="entry name" value="AMP-binding_C_3"/>
    <property type="match status" value="1"/>
</dbReference>
<organism evidence="4 5">
    <name type="scientific">Persicobacter diffluens</name>
    <dbReference type="NCBI Taxonomy" id="981"/>
    <lineage>
        <taxon>Bacteria</taxon>
        <taxon>Pseudomonadati</taxon>
        <taxon>Bacteroidota</taxon>
        <taxon>Cytophagia</taxon>
        <taxon>Cytophagales</taxon>
        <taxon>Persicobacteraceae</taxon>
        <taxon>Persicobacter</taxon>
    </lineage>
</organism>
<feature type="domain" description="AMP-dependent synthetase/ligase" evidence="3">
    <location>
        <begin position="11"/>
        <end position="425"/>
    </location>
</feature>
<protein>
    <submittedName>
        <fullName evidence="4">Long-chain-fatty-acid--CoA ligase</fullName>
    </submittedName>
</protein>
<gene>
    <name evidence="4" type="ORF">PEDI_22920</name>
</gene>
<evidence type="ECO:0000259" key="3">
    <source>
        <dbReference type="Pfam" id="PF00501"/>
    </source>
</evidence>
<dbReference type="AlphaFoldDB" id="A0AAN4VZL9"/>
<dbReference type="Proteomes" id="UP001310022">
    <property type="component" value="Unassembled WGS sequence"/>
</dbReference>
<dbReference type="GO" id="GO:0005524">
    <property type="term" value="F:ATP binding"/>
    <property type="evidence" value="ECO:0007669"/>
    <property type="project" value="UniProtKB-KW"/>
</dbReference>
<dbReference type="RefSeq" id="WP_338237208.1">
    <property type="nucleotide sequence ID" value="NZ_BQKE01000001.1"/>
</dbReference>
<dbReference type="InterPro" id="IPR020845">
    <property type="entry name" value="AMP-binding_CS"/>
</dbReference>
<name>A0AAN4VZL9_9BACT</name>